<dbReference type="RefSeq" id="XP_021839672.2">
    <property type="nucleotide sequence ID" value="XM_021983980.2"/>
</dbReference>
<dbReference type="GO" id="GO:0010150">
    <property type="term" value="P:leaf senescence"/>
    <property type="evidence" value="ECO:0007669"/>
    <property type="project" value="UniProtKB-ARBA"/>
</dbReference>
<dbReference type="PROSITE" id="PS50811">
    <property type="entry name" value="WRKY"/>
    <property type="match status" value="1"/>
</dbReference>
<dbReference type="GO" id="GO:0005634">
    <property type="term" value="C:nucleus"/>
    <property type="evidence" value="ECO:0000318"/>
    <property type="project" value="GO_Central"/>
</dbReference>
<feature type="region of interest" description="Disordered" evidence="6">
    <location>
        <begin position="79"/>
        <end position="98"/>
    </location>
</feature>
<feature type="compositionally biased region" description="Polar residues" evidence="6">
    <location>
        <begin position="79"/>
        <end position="92"/>
    </location>
</feature>
<feature type="region of interest" description="Disordered" evidence="6">
    <location>
        <begin position="195"/>
        <end position="217"/>
    </location>
</feature>
<evidence type="ECO:0000256" key="2">
    <source>
        <dbReference type="ARBA" id="ARBA00023015"/>
    </source>
</evidence>
<evidence type="ECO:0000313" key="8">
    <source>
        <dbReference type="Proteomes" id="UP000813463"/>
    </source>
</evidence>
<dbReference type="GO" id="GO:0003700">
    <property type="term" value="F:DNA-binding transcription factor activity"/>
    <property type="evidence" value="ECO:0000318"/>
    <property type="project" value="GO_Central"/>
</dbReference>
<reference evidence="9 10" key="2">
    <citation type="submission" date="2025-05" db="UniProtKB">
        <authorList>
            <consortium name="RefSeq"/>
        </authorList>
    </citation>
    <scope>IDENTIFICATION</scope>
    <source>
        <tissue evidence="9 10">Leaf</tissue>
    </source>
</reference>
<dbReference type="GO" id="GO:0010193">
    <property type="term" value="P:response to ozone"/>
    <property type="evidence" value="ECO:0007669"/>
    <property type="project" value="UniProtKB-ARBA"/>
</dbReference>
<keyword evidence="2" id="KW-0805">Transcription regulation</keyword>
<feature type="region of interest" description="Disordered" evidence="6">
    <location>
        <begin position="104"/>
        <end position="136"/>
    </location>
</feature>
<evidence type="ECO:0000256" key="1">
    <source>
        <dbReference type="ARBA" id="ARBA00004123"/>
    </source>
</evidence>
<organism evidence="8 10">
    <name type="scientific">Spinacia oleracea</name>
    <name type="common">Spinach</name>
    <dbReference type="NCBI Taxonomy" id="3562"/>
    <lineage>
        <taxon>Eukaryota</taxon>
        <taxon>Viridiplantae</taxon>
        <taxon>Streptophyta</taxon>
        <taxon>Embryophyta</taxon>
        <taxon>Tracheophyta</taxon>
        <taxon>Spermatophyta</taxon>
        <taxon>Magnoliopsida</taxon>
        <taxon>eudicotyledons</taxon>
        <taxon>Gunneridae</taxon>
        <taxon>Pentapetalae</taxon>
        <taxon>Caryophyllales</taxon>
        <taxon>Chenopodiaceae</taxon>
        <taxon>Chenopodioideae</taxon>
        <taxon>Anserineae</taxon>
        <taxon>Spinacia</taxon>
    </lineage>
</organism>
<dbReference type="Proteomes" id="UP000813463">
    <property type="component" value="Chromosome 3"/>
</dbReference>
<evidence type="ECO:0000259" key="7">
    <source>
        <dbReference type="PROSITE" id="PS50811"/>
    </source>
</evidence>
<dbReference type="SUPFAM" id="SSF118290">
    <property type="entry name" value="WRKY DNA-binding domain"/>
    <property type="match status" value="1"/>
</dbReference>
<dbReference type="GO" id="GO:0042542">
    <property type="term" value="P:response to hydrogen peroxide"/>
    <property type="evidence" value="ECO:0007669"/>
    <property type="project" value="UniProtKB-ARBA"/>
</dbReference>
<dbReference type="GeneID" id="110779466"/>
<dbReference type="RefSeq" id="XP_021839678.2">
    <property type="nucleotide sequence ID" value="XM_021983986.2"/>
</dbReference>
<dbReference type="Pfam" id="PF03106">
    <property type="entry name" value="WRKY"/>
    <property type="match status" value="1"/>
</dbReference>
<dbReference type="PANTHER" id="PTHR32096:SF146">
    <property type="entry name" value="WRKY TRANSCRIPTION FACTOR 19-RELATED"/>
    <property type="match status" value="1"/>
</dbReference>
<sequence length="369" mass="41528">MENNANDSSTQKGLVNELVEGRDLTKELQVVLGNEPQSSSNEACGLMAKNILAKFERSLQILQYDPSNHFQFHLATTTTADSPNSFSGSPKSMESDGDFKDLAEHKDESKKRRISPRYTHRVQGSTSSGLEGPIEDGFNWRKYGQKDILGAKFPRAYYRCTNRVFQGCFATKQVQRSDDDHSSFDVTYRGKHTCSQATSSSSSSSHPNNHHPTPKLEPFETLVYTPQQQPQKIIWDFKRDNNNNIKDIKPIITTHKNTNPKSCSSFSFPSNSSSNPLLNHSANFVGYGNNFPTNSTTYAYQSPPTLMNNNGFNTDYNTHNFVVDHPQTIHPSSTSATNSPTIASFDHHHHHQGEFDDVFILDNPHFFQE</sequence>
<proteinExistence type="predicted"/>
<evidence type="ECO:0000313" key="10">
    <source>
        <dbReference type="RefSeq" id="XP_021839678.2"/>
    </source>
</evidence>
<dbReference type="InterPro" id="IPR036576">
    <property type="entry name" value="WRKY_dom_sf"/>
</dbReference>
<comment type="subcellular location">
    <subcellularLocation>
        <location evidence="1">Nucleus</location>
    </subcellularLocation>
</comment>
<dbReference type="PANTHER" id="PTHR32096">
    <property type="entry name" value="WRKY TRANSCRIPTION FACTOR 30-RELATED-RELATED"/>
    <property type="match status" value="1"/>
</dbReference>
<dbReference type="InterPro" id="IPR003657">
    <property type="entry name" value="WRKY_dom"/>
</dbReference>
<dbReference type="GO" id="GO:0009751">
    <property type="term" value="P:response to salicylic acid"/>
    <property type="evidence" value="ECO:0007669"/>
    <property type="project" value="UniProtKB-ARBA"/>
</dbReference>
<keyword evidence="8" id="KW-1185">Reference proteome</keyword>
<keyword evidence="5" id="KW-0539">Nucleus</keyword>
<evidence type="ECO:0000313" key="9">
    <source>
        <dbReference type="RefSeq" id="XP_021839672.2"/>
    </source>
</evidence>
<keyword evidence="3" id="KW-0238">DNA-binding</keyword>
<keyword evidence="4" id="KW-0804">Transcription</keyword>
<protein>
    <submittedName>
        <fullName evidence="9 10">Probable WRKY transcription factor 53</fullName>
    </submittedName>
</protein>
<evidence type="ECO:0000256" key="5">
    <source>
        <dbReference type="ARBA" id="ARBA00023242"/>
    </source>
</evidence>
<feature type="domain" description="WRKY" evidence="7">
    <location>
        <begin position="129"/>
        <end position="192"/>
    </location>
</feature>
<feature type="compositionally biased region" description="Basic residues" evidence="6">
    <location>
        <begin position="111"/>
        <end position="120"/>
    </location>
</feature>
<dbReference type="SMART" id="SM00774">
    <property type="entry name" value="WRKY"/>
    <property type="match status" value="1"/>
</dbReference>
<reference evidence="8" key="1">
    <citation type="journal article" date="2021" name="Nat. Commun.">
        <title>Genomic analyses provide insights into spinach domestication and the genetic basis of agronomic traits.</title>
        <authorList>
            <person name="Cai X."/>
            <person name="Sun X."/>
            <person name="Xu C."/>
            <person name="Sun H."/>
            <person name="Wang X."/>
            <person name="Ge C."/>
            <person name="Zhang Z."/>
            <person name="Wang Q."/>
            <person name="Fei Z."/>
            <person name="Jiao C."/>
            <person name="Wang Q."/>
        </authorList>
    </citation>
    <scope>NUCLEOTIDE SEQUENCE [LARGE SCALE GENOMIC DNA]</scope>
    <source>
        <strain evidence="8">cv. Varoflay</strain>
    </source>
</reference>
<accession>A0A9R0JMF3</accession>
<dbReference type="KEGG" id="soe:110779466"/>
<dbReference type="AlphaFoldDB" id="A0A9R0JMF3"/>
<evidence type="ECO:0000256" key="6">
    <source>
        <dbReference type="SAM" id="MobiDB-lite"/>
    </source>
</evidence>
<name>A0A9R0JMF3_SPIOL</name>
<evidence type="ECO:0000256" key="4">
    <source>
        <dbReference type="ARBA" id="ARBA00023163"/>
    </source>
</evidence>
<dbReference type="InterPro" id="IPR044810">
    <property type="entry name" value="WRKY_plant"/>
</dbReference>
<dbReference type="Gene3D" id="2.20.25.80">
    <property type="entry name" value="WRKY domain"/>
    <property type="match status" value="1"/>
</dbReference>
<evidence type="ECO:0000256" key="3">
    <source>
        <dbReference type="ARBA" id="ARBA00023125"/>
    </source>
</evidence>
<dbReference type="RefSeq" id="XP_021839687.2">
    <property type="nucleotide sequence ID" value="XM_021983995.2"/>
</dbReference>
<gene>
    <name evidence="9 10 11" type="primary">LOC110779466</name>
</gene>
<evidence type="ECO:0000313" key="11">
    <source>
        <dbReference type="RefSeq" id="XP_021839687.2"/>
    </source>
</evidence>
<dbReference type="GO" id="GO:0000976">
    <property type="term" value="F:transcription cis-regulatory region binding"/>
    <property type="evidence" value="ECO:0000318"/>
    <property type="project" value="GO_Central"/>
</dbReference>